<dbReference type="InterPro" id="IPR020806">
    <property type="entry name" value="PKS_PP-bd"/>
</dbReference>
<dbReference type="PROSITE" id="PS50075">
    <property type="entry name" value="CARRIER"/>
    <property type="match status" value="3"/>
</dbReference>
<dbReference type="InterPro" id="IPR006162">
    <property type="entry name" value="Ppantetheine_attach_site"/>
</dbReference>
<dbReference type="SUPFAM" id="SSF56801">
    <property type="entry name" value="Acetyl-CoA synthetase-like"/>
    <property type="match status" value="3"/>
</dbReference>
<dbReference type="NCBIfam" id="NF003417">
    <property type="entry name" value="PRK04813.1"/>
    <property type="match status" value="3"/>
</dbReference>
<dbReference type="Gene3D" id="1.10.1200.10">
    <property type="entry name" value="ACP-like"/>
    <property type="match status" value="3"/>
</dbReference>
<dbReference type="Gene3D" id="3.30.300.30">
    <property type="match status" value="3"/>
</dbReference>
<dbReference type="Pfam" id="PF13193">
    <property type="entry name" value="AMP-binding_C"/>
    <property type="match status" value="2"/>
</dbReference>
<dbReference type="PROSITE" id="PS00012">
    <property type="entry name" value="PHOSPHOPANTETHEINE"/>
    <property type="match status" value="2"/>
</dbReference>
<reference evidence="9 10" key="1">
    <citation type="submission" date="2017-09" db="EMBL/GenBank/DDBJ databases">
        <title>Biocontrol bacteria screening and application from spent mushroom substrate.</title>
        <authorList>
            <person name="Sun X."/>
        </authorList>
    </citation>
    <scope>NUCLEOTIDE SEQUENCE [LARGE SCALE GENOMIC DNA]</scope>
    <source>
        <strain evidence="9 10">100374</strain>
    </source>
</reference>
<dbReference type="Gene3D" id="3.40.50.12780">
    <property type="entry name" value="N-terminal domain of ligase-like"/>
    <property type="match status" value="3"/>
</dbReference>
<dbReference type="Gene3D" id="3.30.559.10">
    <property type="entry name" value="Chloramphenicol acetyltransferase-like domain"/>
    <property type="match status" value="2"/>
</dbReference>
<dbReference type="InterPro" id="IPR025110">
    <property type="entry name" value="AMP-bd_C"/>
</dbReference>
<dbReference type="Proteomes" id="UP000228484">
    <property type="component" value="Unassembled WGS sequence"/>
</dbReference>
<dbReference type="PANTHER" id="PTHR45527:SF10">
    <property type="entry name" value="PYOCHELIN SYNTHASE PCHF"/>
    <property type="match status" value="1"/>
</dbReference>
<sequence>MGLAEGYLNDQEKTNTAFINHPQLGRIYKTGDMGKMTPEGYIEFLGREDSQVKIRGYRVEIGEIENILVKASENVVNATVLVKKDSNNNDVLCAFLVSSSNIDYENVYKYLNENLPKYMVPNQILHIEKLPLTENGKIDKSHLLSLDMNAWKDKGEKPRTIQEIQIKKIWEDILEIKEIDINENFFDLGGNSILIIKVINAIEQEFSHKISFKDFITKGTIKEIAKLIGKKNLIKKIDRDEIVIEKDLWHEPFKLTNVQMAYLTGRSTSFELGGTSTHAYLELRTKLDIYKLEKSIQHTVNRHPMLRTVFLDNGTQKVLTEVPNYKIEIKDITDQIEEEQAISIGQERDKVSKRIMDPYTWPLFEFKAFKLSESEYRVLFGIDMLIADGASIQMLFKEIADYYFNNKIKKPMDISFRDYILHSEKKGEEYIADKEYWMNKLSDFPQPPNLPLKTEVSKVTKPTFKRLGHVINDENWKVLSKKAALHKVTPAIVLFTLYAEVLSKWSNQSKLAINTTVFNRRPVHKEIDEVIGDFTSLLMLDVDFTETVDFWRRAKIVQENFMLALEHRQYDGVEFLRDYIKYNNLDPKAANMPVVFTSMLFGKTFDLGNIDDLGENVMAVSQTSQVYLDHQVTETANGINLTWDYVLELFDQKTIHQIFEDYISRIHSLVREDKSYGTIEDHSIVIQYNNTKRQISNETLHSLFEKQAINIPNKIAVEEQFRSISYEELNDNANIIGAYLKDRGIVPGDYVAVLGERKIETICAILGILKIGAAYIPLAADIPKERKEKILAESNCKTIINAEVIADLLKVKEGADLEPVNEPNSVAYAIYTSGSTGTPKGVVIKHQAAVNTILDINSKFDVTERDKVIGLSNLSFDLSVYDIFGTLAAGATLVLIEDQRDVKVVRETVLQKGITIWNSVPMVMEMLVDYCESINNNNKIIDYSDLPDLRLVLLSGDWIPLSLPERIKEQFLGSEVISLGGATEASIWSIYYPIEEVSEEWKSIPYGYPLSNQTYYVLNYANEICPIGVKGELYIGGMGLAECYLNDQEKTNTAFINHPQLGRIYKTGDMGKMTPEGYIEFLGREDSQVKIRGYRVEIGEIEKTILQYKGMKNAVVLNKRNKEGMEVLYSYFVNEEKISIENILNYIKMVLPSYMIPSYMTQVENIPLTNNGKVDKKELLKVDLLKVHTIQSLPESVTEEKILDIWKEHLEMSIIGIDDNFFDVGGNSIVIIKIITAVESYFSIKLAFKDFINNPTVRKLASYVDESERINNYRENIFEVDTKSLYQPFKLTNIQMAYLAGRSKQFELGGTSTHAYLELKTDIDIDKFNESLQYVIERHPMLRAVILPDGRQQILDCVPKYFVDVVDVSRMDSQEKIGSIGKMRGMVSQRVFNPEIWPLFEFKAIKISDTEYRLLFGIDMLIADGASILILFKEISDYYITGKEKPLIEMSYRDYIENMSVRNKQYEIDREFWTNKLKDFPSSPKLPLKGKIGEVKNPVFKRMDHLLSFDKWKNLSDLAAANQVTPAIALFTAYAKTLSKWSNQAKLAINTTVFNRQSVHKDVDKIIGDFTSLLMVDVDFSKENDFWTQAKQIQENFMSALEHRQYDGVEFLRDYIKYNDLDPKAANMPIVFTSMLFGNNTNIDGFDNFGSLENAVSQTSQVILDHQILELDNGILLSWDYVAQLFEQDQLQEMFDYYLSIIYTNGNSINETYKKLENEYFEYNSGFIEFTKGSLHSLFMDQVNKNPNNIAIEEGERTILYSELDKQSDCIGAYLIQNGVQRGDYVAVLGERKIETVSAILGILKIGAAYIPLSPDIPKERKDKIIADSKCEKILDIDLISKMLKEESTRDIEIINHPGDVAYTIYTSGSTGMPKGVVIKHQAVVNTILDVNSKFNVTEEDKVIGLSNLSFDLSVYDIFGTFAAGATLVLIEDQRDVKTVREIVLQKGITIWNSVPKVMEMLIDYSESIQSEIIDYSNLPNLRLVLLSGDWIPLSLPERIKEQFVGSEVISLGGATEASIWSIYYPIEQILEEWNSIPYGYPLSNQKYYVLNFAQELCPLGVKGDLYIGGSGLAEGYLNDSKKTEMIFIEHPKYGRLYKTGDIGKMTSKGYIEFLGRDDSQIKIRGYRVELSEIENTIMKYPGIKAVKVLNVVKENKSSSLQAYIVGDKKWNSNNMTQFLGDKLPSYMIPSSFIQVNTIPLTNNGKVNVKLLKELKVTTPVLEKKKPKTRTEEKLIEKWKEIFKSESIGVEDNFFDLGGDSVTLINLFSTLQKESPVLTVTDLFKYQTIEELGEFLDGLKNSNLNEQKVIRIKPNYSKQSLSELNGEHKNSRFTFSISKNFEDNLEIIQGQIETAFGYVLGGVINSDHVLFASENSTSNLIFYRGYKLTEYMNWKDILSLIKRKNIKKTYEISYYRELEVIVEKLGMDNPLTACIHHGKNTNVYNDLEIYDIYFEYEIVEEKMMMKLECSNGTIGDNLVEKMFNLLINIIKAM</sequence>
<dbReference type="InterPro" id="IPR000873">
    <property type="entry name" value="AMP-dep_synth/lig_dom"/>
</dbReference>
<evidence type="ECO:0000256" key="3">
    <source>
        <dbReference type="ARBA" id="ARBA00006432"/>
    </source>
</evidence>
<gene>
    <name evidence="9" type="ORF">CO726_28405</name>
</gene>
<dbReference type="Pfam" id="PF00668">
    <property type="entry name" value="Condensation"/>
    <property type="match status" value="2"/>
</dbReference>
<evidence type="ECO:0000256" key="1">
    <source>
        <dbReference type="ARBA" id="ARBA00001957"/>
    </source>
</evidence>
<dbReference type="Gene3D" id="3.30.559.30">
    <property type="entry name" value="Nonribosomal peptide synthetase, condensation domain"/>
    <property type="match status" value="2"/>
</dbReference>
<evidence type="ECO:0000256" key="4">
    <source>
        <dbReference type="ARBA" id="ARBA00022450"/>
    </source>
</evidence>
<keyword evidence="7" id="KW-0045">Antibiotic biosynthesis</keyword>
<dbReference type="InterPro" id="IPR042099">
    <property type="entry name" value="ANL_N_sf"/>
</dbReference>
<dbReference type="RefSeq" id="WP_099686522.1">
    <property type="nucleotide sequence ID" value="NZ_NWUW01000044.1"/>
</dbReference>
<dbReference type="GO" id="GO:0016874">
    <property type="term" value="F:ligase activity"/>
    <property type="evidence" value="ECO:0007669"/>
    <property type="project" value="UniProtKB-KW"/>
</dbReference>
<evidence type="ECO:0000256" key="7">
    <source>
        <dbReference type="ARBA" id="ARBA00023194"/>
    </source>
</evidence>
<dbReference type="GO" id="GO:0043041">
    <property type="term" value="P:amino acid activation for nonribosomal peptide biosynthetic process"/>
    <property type="evidence" value="ECO:0007669"/>
    <property type="project" value="TreeGrafter"/>
</dbReference>
<feature type="domain" description="Carrier" evidence="8">
    <location>
        <begin position="157"/>
        <end position="232"/>
    </location>
</feature>
<dbReference type="Pfam" id="PF00501">
    <property type="entry name" value="AMP-binding"/>
    <property type="match status" value="2"/>
</dbReference>
<evidence type="ECO:0000256" key="5">
    <source>
        <dbReference type="ARBA" id="ARBA00022553"/>
    </source>
</evidence>
<keyword evidence="4" id="KW-0596">Phosphopantetheine</keyword>
<dbReference type="InterPro" id="IPR023213">
    <property type="entry name" value="CAT-like_dom_sf"/>
</dbReference>
<organism evidence="9 10">
    <name type="scientific">Bacillus fungorum</name>
    <dbReference type="NCBI Taxonomy" id="2039284"/>
    <lineage>
        <taxon>Bacteria</taxon>
        <taxon>Bacillati</taxon>
        <taxon>Bacillota</taxon>
        <taxon>Bacilli</taxon>
        <taxon>Bacillales</taxon>
        <taxon>Bacillaceae</taxon>
        <taxon>Bacillus</taxon>
    </lineage>
</organism>
<name>A0A2G6Q5L1_9BACI</name>
<dbReference type="NCBIfam" id="TIGR01733">
    <property type="entry name" value="AA-adenyl-dom"/>
    <property type="match status" value="2"/>
</dbReference>
<accession>A0A2G6Q5L1</accession>
<comment type="similarity">
    <text evidence="3">Belongs to the ATP-dependent AMP-binding enzyme family.</text>
</comment>
<dbReference type="GO" id="GO:0031177">
    <property type="term" value="F:phosphopantetheine binding"/>
    <property type="evidence" value="ECO:0007669"/>
    <property type="project" value="InterPro"/>
</dbReference>
<keyword evidence="6" id="KW-0436">Ligase</keyword>
<dbReference type="InterPro" id="IPR036736">
    <property type="entry name" value="ACP-like_sf"/>
</dbReference>
<protein>
    <recommendedName>
        <fullName evidence="8">Carrier domain-containing protein</fullName>
    </recommendedName>
</protein>
<dbReference type="PANTHER" id="PTHR45527">
    <property type="entry name" value="NONRIBOSOMAL PEPTIDE SYNTHETASE"/>
    <property type="match status" value="1"/>
</dbReference>
<keyword evidence="10" id="KW-1185">Reference proteome</keyword>
<dbReference type="FunFam" id="3.30.559.10:FF:000023">
    <property type="entry name" value="Non-ribosomal peptide synthetase"/>
    <property type="match status" value="2"/>
</dbReference>
<evidence type="ECO:0000256" key="6">
    <source>
        <dbReference type="ARBA" id="ARBA00022598"/>
    </source>
</evidence>
<evidence type="ECO:0000256" key="2">
    <source>
        <dbReference type="ARBA" id="ARBA00004924"/>
    </source>
</evidence>
<dbReference type="Pfam" id="PF00550">
    <property type="entry name" value="PP-binding"/>
    <property type="match status" value="3"/>
</dbReference>
<dbReference type="GO" id="GO:0017000">
    <property type="term" value="P:antibiotic biosynthetic process"/>
    <property type="evidence" value="ECO:0007669"/>
    <property type="project" value="UniProtKB-KW"/>
</dbReference>
<evidence type="ECO:0000313" key="10">
    <source>
        <dbReference type="Proteomes" id="UP000228484"/>
    </source>
</evidence>
<evidence type="ECO:0000259" key="8">
    <source>
        <dbReference type="PROSITE" id="PS50075"/>
    </source>
</evidence>
<proteinExistence type="inferred from homology"/>
<dbReference type="GO" id="GO:0044550">
    <property type="term" value="P:secondary metabolite biosynthetic process"/>
    <property type="evidence" value="ECO:0007669"/>
    <property type="project" value="TreeGrafter"/>
</dbReference>
<keyword evidence="5" id="KW-0597">Phosphoprotein</keyword>
<comment type="pathway">
    <text evidence="2">Siderophore biosynthesis.</text>
</comment>
<dbReference type="SUPFAM" id="SSF52777">
    <property type="entry name" value="CoA-dependent acyltransferases"/>
    <property type="match status" value="4"/>
</dbReference>
<dbReference type="InterPro" id="IPR009081">
    <property type="entry name" value="PP-bd_ACP"/>
</dbReference>
<dbReference type="SUPFAM" id="SSF47336">
    <property type="entry name" value="ACP-like"/>
    <property type="match status" value="3"/>
</dbReference>
<comment type="cofactor">
    <cofactor evidence="1">
        <name>pantetheine 4'-phosphate</name>
        <dbReference type="ChEBI" id="CHEBI:47942"/>
    </cofactor>
</comment>
<feature type="domain" description="Carrier" evidence="8">
    <location>
        <begin position="2226"/>
        <end position="2300"/>
    </location>
</feature>
<dbReference type="FunFam" id="3.30.559.30:FF:000006">
    <property type="entry name" value="Yersiniabactin polyketide/non-ribosomal peptide synthetase"/>
    <property type="match status" value="2"/>
</dbReference>
<dbReference type="SMART" id="SM00823">
    <property type="entry name" value="PKS_PP"/>
    <property type="match status" value="2"/>
</dbReference>
<dbReference type="EMBL" id="NWUW01000044">
    <property type="protein sequence ID" value="PIE92113.1"/>
    <property type="molecule type" value="Genomic_DNA"/>
</dbReference>
<dbReference type="InterPro" id="IPR045851">
    <property type="entry name" value="AMP-bd_C_sf"/>
</dbReference>
<dbReference type="GO" id="GO:0008610">
    <property type="term" value="P:lipid biosynthetic process"/>
    <property type="evidence" value="ECO:0007669"/>
    <property type="project" value="UniProtKB-ARBA"/>
</dbReference>
<evidence type="ECO:0000313" key="9">
    <source>
        <dbReference type="EMBL" id="PIE92113.1"/>
    </source>
</evidence>
<dbReference type="GO" id="GO:0005737">
    <property type="term" value="C:cytoplasm"/>
    <property type="evidence" value="ECO:0007669"/>
    <property type="project" value="TreeGrafter"/>
</dbReference>
<comment type="caution">
    <text evidence="9">The sequence shown here is derived from an EMBL/GenBank/DDBJ whole genome shotgun (WGS) entry which is preliminary data.</text>
</comment>
<dbReference type="InterPro" id="IPR001242">
    <property type="entry name" value="Condensation_dom"/>
</dbReference>
<feature type="domain" description="Carrier" evidence="8">
    <location>
        <begin position="1193"/>
        <end position="1268"/>
    </location>
</feature>
<dbReference type="CDD" id="cd19535">
    <property type="entry name" value="Cyc_NRPS"/>
    <property type="match status" value="2"/>
</dbReference>
<dbReference type="InterPro" id="IPR010071">
    <property type="entry name" value="AA_adenyl_dom"/>
</dbReference>
<dbReference type="InterPro" id="IPR057737">
    <property type="entry name" value="Condensation_MtbB-like"/>
</dbReference>